<dbReference type="Pfam" id="PF16363">
    <property type="entry name" value="GDP_Man_Dehyd"/>
    <property type="match status" value="1"/>
</dbReference>
<evidence type="ECO:0000256" key="6">
    <source>
        <dbReference type="RuleBase" id="RU366046"/>
    </source>
</evidence>
<sequence>MGELVLVCGGAGYIGSICVHELIETGYDVVVFDNMTKGHKDAVDSRVKELVVGDVRNEEDLNAVLSKYSFDACMHFCADSLVGESVKVPLKYYDNNMNGAIELAKALTRHNVGRIVFSSTAAIFGEPNPEFVPIAENCPKEPTNPYGETKLSIEHMLRWTTNAHDLKATCLRYFNAAGALPNIGEDHSPESHLIPIVLQVALGKRDKLAIFGDDYPTRDGTCVRDYIHVVDLAHAHIKALEYMKDESPKFNTFNLGTSNGLTVKEIIETSRKVTGHPIPADVGPRRDGDPATLVADSRRAQEVLGWTVRFGDVESIIRSAWEWHQGHPDGYAQ</sequence>
<comment type="subunit">
    <text evidence="6">Homodimer.</text>
</comment>
<comment type="pathway">
    <text evidence="6">Carbohydrate metabolism; galactose metabolism.</text>
</comment>
<evidence type="ECO:0000256" key="2">
    <source>
        <dbReference type="ARBA" id="ARBA00007637"/>
    </source>
</evidence>
<dbReference type="CDD" id="cd05247">
    <property type="entry name" value="UDP_G4E_1_SDR_e"/>
    <property type="match status" value="1"/>
</dbReference>
<comment type="catalytic activity">
    <reaction evidence="6">
        <text>UDP-alpha-D-glucose = UDP-alpha-D-galactose</text>
        <dbReference type="Rhea" id="RHEA:22168"/>
        <dbReference type="ChEBI" id="CHEBI:58885"/>
        <dbReference type="ChEBI" id="CHEBI:66914"/>
        <dbReference type="EC" id="5.1.3.2"/>
    </reaction>
</comment>
<dbReference type="PANTHER" id="PTHR43725">
    <property type="entry name" value="UDP-GLUCOSE 4-EPIMERASE"/>
    <property type="match status" value="1"/>
</dbReference>
<dbReference type="Proteomes" id="UP000717585">
    <property type="component" value="Unassembled WGS sequence"/>
</dbReference>
<protein>
    <recommendedName>
        <fullName evidence="6">UDP-glucose 4-epimerase</fullName>
        <ecNumber evidence="6">5.1.3.2</ecNumber>
    </recommendedName>
</protein>
<reference evidence="8" key="1">
    <citation type="submission" date="2021-05" db="EMBL/GenBank/DDBJ databases">
        <title>A free-living protist that lacks canonical eukaryotic 1 DNA replication and segregation systems.</title>
        <authorList>
            <person name="Salas-Leiva D.E."/>
            <person name="Tromer E.C."/>
            <person name="Curtis B.A."/>
            <person name="Jerlstrom-Hultqvist J."/>
            <person name="Kolisko M."/>
            <person name="Yi Z."/>
            <person name="Salas-Leiva J.S."/>
            <person name="Gallot-Lavallee L."/>
            <person name="Kops G.J.P.L."/>
            <person name="Archibald J.M."/>
            <person name="Simpson A.G.B."/>
            <person name="Roger A.J."/>
        </authorList>
    </citation>
    <scope>NUCLEOTIDE SEQUENCE</scope>
    <source>
        <strain evidence="8">BICM</strain>
    </source>
</reference>
<dbReference type="GO" id="GO:0003978">
    <property type="term" value="F:UDP-glucose 4-epimerase activity"/>
    <property type="evidence" value="ECO:0007669"/>
    <property type="project" value="UniProtKB-UniRule"/>
</dbReference>
<feature type="domain" description="NAD(P)-binding" evidence="7">
    <location>
        <begin position="6"/>
        <end position="310"/>
    </location>
</feature>
<dbReference type="UniPathway" id="UPA00214"/>
<accession>A0A8J6BEX9</accession>
<gene>
    <name evidence="8" type="ORF">J8273_2394</name>
</gene>
<dbReference type="OrthoDB" id="9402762at2759"/>
<dbReference type="EMBL" id="JAHDYR010000007">
    <property type="protein sequence ID" value="KAG9396042.1"/>
    <property type="molecule type" value="Genomic_DNA"/>
</dbReference>
<dbReference type="GO" id="GO:0006012">
    <property type="term" value="P:galactose metabolic process"/>
    <property type="evidence" value="ECO:0007669"/>
    <property type="project" value="UniProtKB-UniPathway"/>
</dbReference>
<keyword evidence="4 6" id="KW-0413">Isomerase</keyword>
<dbReference type="Gene3D" id="3.90.25.10">
    <property type="entry name" value="UDP-galactose 4-epimerase, domain 1"/>
    <property type="match status" value="1"/>
</dbReference>
<dbReference type="InterPro" id="IPR005886">
    <property type="entry name" value="UDP_G4E"/>
</dbReference>
<evidence type="ECO:0000259" key="7">
    <source>
        <dbReference type="Pfam" id="PF16363"/>
    </source>
</evidence>
<evidence type="ECO:0000313" key="9">
    <source>
        <dbReference type="Proteomes" id="UP000717585"/>
    </source>
</evidence>
<proteinExistence type="inferred from homology"/>
<comment type="similarity">
    <text evidence="2 6">Belongs to the NAD(P)-dependent epimerase/dehydratase family.</text>
</comment>
<keyword evidence="3 6" id="KW-0520">NAD</keyword>
<keyword evidence="5 6" id="KW-0119">Carbohydrate metabolism</keyword>
<evidence type="ECO:0000256" key="5">
    <source>
        <dbReference type="ARBA" id="ARBA00023277"/>
    </source>
</evidence>
<dbReference type="InterPro" id="IPR016040">
    <property type="entry name" value="NAD(P)-bd_dom"/>
</dbReference>
<comment type="cofactor">
    <cofactor evidence="1 6">
        <name>NAD(+)</name>
        <dbReference type="ChEBI" id="CHEBI:57540"/>
    </cofactor>
</comment>
<evidence type="ECO:0000313" key="8">
    <source>
        <dbReference type="EMBL" id="KAG9396042.1"/>
    </source>
</evidence>
<dbReference type="SUPFAM" id="SSF51735">
    <property type="entry name" value="NAD(P)-binding Rossmann-fold domains"/>
    <property type="match status" value="1"/>
</dbReference>
<dbReference type="EC" id="5.1.3.2" evidence="6"/>
<keyword evidence="9" id="KW-1185">Reference proteome</keyword>
<comment type="caution">
    <text evidence="8">The sequence shown here is derived from an EMBL/GenBank/DDBJ whole genome shotgun (WGS) entry which is preliminary data.</text>
</comment>
<name>A0A8J6BEX9_9EUKA</name>
<dbReference type="InterPro" id="IPR036291">
    <property type="entry name" value="NAD(P)-bd_dom_sf"/>
</dbReference>
<dbReference type="PANTHER" id="PTHR43725:SF53">
    <property type="entry name" value="UDP-ARABINOSE 4-EPIMERASE 1"/>
    <property type="match status" value="1"/>
</dbReference>
<dbReference type="AlphaFoldDB" id="A0A8J6BEX9"/>
<evidence type="ECO:0000256" key="3">
    <source>
        <dbReference type="ARBA" id="ARBA00023027"/>
    </source>
</evidence>
<organism evidence="8 9">
    <name type="scientific">Carpediemonas membranifera</name>
    <dbReference type="NCBI Taxonomy" id="201153"/>
    <lineage>
        <taxon>Eukaryota</taxon>
        <taxon>Metamonada</taxon>
        <taxon>Carpediemonas-like organisms</taxon>
        <taxon>Carpediemonas</taxon>
    </lineage>
</organism>
<evidence type="ECO:0000256" key="4">
    <source>
        <dbReference type="ARBA" id="ARBA00023235"/>
    </source>
</evidence>
<dbReference type="NCBIfam" id="TIGR01179">
    <property type="entry name" value="galE"/>
    <property type="match status" value="1"/>
</dbReference>
<dbReference type="Gene3D" id="3.40.50.720">
    <property type="entry name" value="NAD(P)-binding Rossmann-like Domain"/>
    <property type="match status" value="1"/>
</dbReference>
<evidence type="ECO:0000256" key="1">
    <source>
        <dbReference type="ARBA" id="ARBA00001911"/>
    </source>
</evidence>